<reference evidence="1" key="1">
    <citation type="journal article" date="2015" name="Nature">
        <title>Complex archaea that bridge the gap between prokaryotes and eukaryotes.</title>
        <authorList>
            <person name="Spang A."/>
            <person name="Saw J.H."/>
            <person name="Jorgensen S.L."/>
            <person name="Zaremba-Niedzwiedzka K."/>
            <person name="Martijn J."/>
            <person name="Lind A.E."/>
            <person name="van Eijk R."/>
            <person name="Schleper C."/>
            <person name="Guy L."/>
            <person name="Ettema T.J."/>
        </authorList>
    </citation>
    <scope>NUCLEOTIDE SEQUENCE</scope>
</reference>
<name>A0A0F9Q7L4_9ZZZZ</name>
<gene>
    <name evidence="1" type="ORF">LCGC14_0753360</name>
</gene>
<comment type="caution">
    <text evidence="1">The sequence shown here is derived from an EMBL/GenBank/DDBJ whole genome shotgun (WGS) entry which is preliminary data.</text>
</comment>
<dbReference type="EMBL" id="LAZR01001827">
    <property type="protein sequence ID" value="KKN38459.1"/>
    <property type="molecule type" value="Genomic_DNA"/>
</dbReference>
<accession>A0A0F9Q7L4</accession>
<protein>
    <submittedName>
        <fullName evidence="1">Uncharacterized protein</fullName>
    </submittedName>
</protein>
<proteinExistence type="predicted"/>
<feature type="non-terminal residue" evidence="1">
    <location>
        <position position="1"/>
    </location>
</feature>
<evidence type="ECO:0000313" key="1">
    <source>
        <dbReference type="EMBL" id="KKN38459.1"/>
    </source>
</evidence>
<sequence>GQHGGWSGGGGGAAGRIGVKYGSVIGLSSPSGFVAAPGSAVTGPWAYYTNATITDFGDGSDGALVIDGDTNLSDTSTDTTGYAVFDSDSIAQSKTISGSSDNIRKATIYVYPAEANSYGNLTSLSMSTRTVDDVFIGGIEGTNGFDVSSGNGPYVRAFTWSNVNLGNNLQYSFKLTTADNTQTPRIEHIKIVYISGPNFKIDYSTWRAD</sequence>
<dbReference type="AlphaFoldDB" id="A0A0F9Q7L4"/>
<organism evidence="1">
    <name type="scientific">marine sediment metagenome</name>
    <dbReference type="NCBI Taxonomy" id="412755"/>
    <lineage>
        <taxon>unclassified sequences</taxon>
        <taxon>metagenomes</taxon>
        <taxon>ecological metagenomes</taxon>
    </lineage>
</organism>